<feature type="transmembrane region" description="Helical" evidence="2">
    <location>
        <begin position="128"/>
        <end position="147"/>
    </location>
</feature>
<sequence length="177" mass="19880">MRRLRHWYGAGPLNLLALAACFALAGYAATRLLTYEPARVIVWFIGAAVVHDLVLFPLYSTADTAVQAAASHPRDNPKAEPARPGINYVRFPAFVSAVLFLVWFPLILQRPDTYKATTALDPARFMPHWLLITAGLFAASALAYAVVHTHRRRSQTLRRRRRHGRTRVHLRRSGGES</sequence>
<feature type="region of interest" description="Disordered" evidence="1">
    <location>
        <begin position="154"/>
        <end position="177"/>
    </location>
</feature>
<evidence type="ECO:0000256" key="2">
    <source>
        <dbReference type="SAM" id="Phobius"/>
    </source>
</evidence>
<proteinExistence type="predicted"/>
<feature type="transmembrane region" description="Helical" evidence="2">
    <location>
        <begin position="40"/>
        <end position="59"/>
    </location>
</feature>
<dbReference type="EMBL" id="BAABHS010000034">
    <property type="protein sequence ID" value="GAA4987810.1"/>
    <property type="molecule type" value="Genomic_DNA"/>
</dbReference>
<organism evidence="3 4">
    <name type="scientific">Yinghuangia aomiensis</name>
    <dbReference type="NCBI Taxonomy" id="676205"/>
    <lineage>
        <taxon>Bacteria</taxon>
        <taxon>Bacillati</taxon>
        <taxon>Actinomycetota</taxon>
        <taxon>Actinomycetes</taxon>
        <taxon>Kitasatosporales</taxon>
        <taxon>Streptomycetaceae</taxon>
        <taxon>Yinghuangia</taxon>
    </lineage>
</organism>
<evidence type="ECO:0000313" key="4">
    <source>
        <dbReference type="Proteomes" id="UP001500466"/>
    </source>
</evidence>
<reference evidence="4" key="1">
    <citation type="journal article" date="2019" name="Int. J. Syst. Evol. Microbiol.">
        <title>The Global Catalogue of Microorganisms (GCM) 10K type strain sequencing project: providing services to taxonomists for standard genome sequencing and annotation.</title>
        <authorList>
            <consortium name="The Broad Institute Genomics Platform"/>
            <consortium name="The Broad Institute Genome Sequencing Center for Infectious Disease"/>
            <person name="Wu L."/>
            <person name="Ma J."/>
        </authorList>
    </citation>
    <scope>NUCLEOTIDE SEQUENCE [LARGE SCALE GENOMIC DNA]</scope>
    <source>
        <strain evidence="4">JCM 17986</strain>
    </source>
</reference>
<keyword evidence="2" id="KW-0812">Transmembrane</keyword>
<dbReference type="Proteomes" id="UP001500466">
    <property type="component" value="Unassembled WGS sequence"/>
</dbReference>
<dbReference type="RefSeq" id="WP_345679676.1">
    <property type="nucleotide sequence ID" value="NZ_BAABHS010000034.1"/>
</dbReference>
<keyword evidence="2" id="KW-1133">Transmembrane helix</keyword>
<accession>A0ABP9I558</accession>
<comment type="caution">
    <text evidence="3">The sequence shown here is derived from an EMBL/GenBank/DDBJ whole genome shotgun (WGS) entry which is preliminary data.</text>
</comment>
<feature type="transmembrane region" description="Helical" evidence="2">
    <location>
        <begin position="88"/>
        <end position="108"/>
    </location>
</feature>
<evidence type="ECO:0000256" key="1">
    <source>
        <dbReference type="SAM" id="MobiDB-lite"/>
    </source>
</evidence>
<keyword evidence="2" id="KW-0472">Membrane</keyword>
<evidence type="ECO:0000313" key="3">
    <source>
        <dbReference type="EMBL" id="GAA4987810.1"/>
    </source>
</evidence>
<name>A0ABP9I558_9ACTN</name>
<evidence type="ECO:0008006" key="5">
    <source>
        <dbReference type="Google" id="ProtNLM"/>
    </source>
</evidence>
<protein>
    <recommendedName>
        <fullName evidence="5">Lipoprotein</fullName>
    </recommendedName>
</protein>
<gene>
    <name evidence="3" type="ORF">GCM10023205_68350</name>
</gene>
<keyword evidence="4" id="KW-1185">Reference proteome</keyword>
<dbReference type="PROSITE" id="PS51257">
    <property type="entry name" value="PROKAR_LIPOPROTEIN"/>
    <property type="match status" value="1"/>
</dbReference>